<feature type="region of interest" description="Disordered" evidence="1">
    <location>
        <begin position="2358"/>
        <end position="2384"/>
    </location>
</feature>
<accession>A0A0N1PEQ2</accession>
<dbReference type="PANTHER" id="PTHR32085:SF3">
    <property type="entry name" value="PROTEIN CSF1"/>
    <property type="match status" value="1"/>
</dbReference>
<feature type="region of interest" description="Disordered" evidence="1">
    <location>
        <begin position="2758"/>
        <end position="2785"/>
    </location>
</feature>
<sequence>MAAQNSTVEFNISLFLQFLFSVIFLFVCCFMLMLYVLRALAFSVGFLLRFLVLPRNIRIGLTGLHFAPLQGRILFRDFVFQTENLSLRIVDGYVTFAFWGFWFKHPRWSRVHEYMVCKTLVGTRCRVRRNLAYVKGTVVAVDVEKRKVSVQFDEPNAGSSGDDDEAGNADTYTESHPDPLSGPSGDLSRSLARDTPSQENHNHSADVSPAMRESASVPSQQPQQRRTTLKEFNIPVSVSAAGATAQGNNPHVRSEGLGDEVVKMVDANDVYVRSRAGLFQIHLNGLHMCIYNATGKYLDLAKTAAAQATNSVSATAATTPHATTSNNGHGTSADAAVRKDKKGSTAIDREARKAEEVLQKRRKLETTKEKVKRTVVRWVRRASKSSRSCDGSDLDAHEMSESPVSVEMQEARKLQEHNILNTSFMQKFFNFIGCVELEVFSAHVDLGAVAGTHPYFLHITFHQGEGRLFLTKDSCPALDLYRFVSELTLRDVDMRMAQMNSKLNKTQVMRNATLYERARLLFSGVAESYEHLPFETESSSNWISQYGVLMDGKDKGTVHLVCYKDAANVYAGEPVRRDALPTTGVEVLIDTPVVRYGPWLEYCRTQLWQYFLPPNYMPLQELQFSIGAPRPNAGFELLVLFMRETKFEVPFKRRSIVPSPPFGIKDSKRKGTLVATIGAGAQYIQPAFFLLPNEEKQVFQGLFIARDVTVWTNCVLDREATLCHADSVQFFFDRQDDRLWNGRKLFNILTKLSGADVYWYMVYVDYFLDLLNDWQFAASMYHGAPLTTELFNTLNRCVRDFIPNVKRFEIFVESTASFYINVNTNNVVYSEDPNDMAHNMMATVKVQSGRFSVVLPNDQYQLSYENDVSRPLEASAHELKAYLSLPTSHPLYEQVSTNIPWAYSETFKMSGLFVAQVQNQSIPLSRDNMDTTTGRTKLHNDFTLDLEFTNLRGTLMGTHINALIQFFQNVFLDNTFPIEPDELFWLLAKLQSHATVGKNKRKEFKQFLEQSQPAGNDMEICVTVRLIDVSATVATGQAIGSPQVNLSTGLVTFTYVKQFAVTDTGVSLSPITVRFPNRHGVFSRNAESNIVVGAITVSMTKHFGRMPLKPKVHESMEIIVDGASLEVTAEQLMLLAEVAQTVGRHFMMEDMMMEAEVADALSAAELLAEKVVRAGPLRNTTDGPRGGGARRRWVGSGGAAHANSAAVHTAASSFSTSFHFNTFEAERRSDSDEDKWARDGVEMQEWRTARRAAAMPHDLQLAAEPDGDEEEAHVNVPPPATATTTSTSPRRPATSPQEPLEEFNTGGGGVPILHSYEFYNTNSSVIKHGHSRKRRRLFFADSSTSSAHTSDSERGATRRCLFASTVPYDVALGFANFMEECNKADDDSKDYGLFFMMVDVGSVNGVVSIGELGYASLELPMGLTIARSTVNDGNSNKRLSAAAKHLNAQLMLKTSSDVALSYLPSLKDDSSAGHYLEVMSLHTSLCLRQYVAYPFDNSLENHCMKQKQFVVDNDYEHLISFPFKNVAMHHPPTGPRETAAAEPSTNAESNNEEIWSPVSKAQSTAAATPEPATIPRLTAANRVTAADQATVASVSAADAANASAHNTPQETYQASGFLPLPPPTTRAWIPAGLSPPIHSPNLEHNGSAALPVAPRDFAQGDHSSELSSDSHSTMAHQRHTKGGFDLDNNNRKAADGGQWNGHTSLSDTMHPTVNDCMETSNRFETCVSVSTDGGSSTNSTENFFDTSSNDVSPRLVTNRAFAADRRSSSSGSDGPTHPPAGRSPPVVPAPRSAKRNAKPTTDFAEGGGGGGGGSNPSKSSAAPANVPPHLFYRAFNKAESDDKGVCAMDYWPPQRPSGAQKVRNRTGFHAQLPTVGFYADAERQTLAPAFFSYMKQEMLQKEEDLFAWARCIADNCERSKHNSTSRHLHIALMDPLTVLVTPEAVVMAAAAARLFLQVHVSLHIDRSTNLQRVALSSVKPGSSASLTAASPRLLRSHTKSKARTHQKRWLWDGNMVSVSVPTIEVKALTRLPVPVENLPNPSDAADGVYTSTILVRNLRGVMAQNRPPRGEEVGDTSQKVSASLKLDTFAVVTQIEWEPMSREGNLLVKVPSVWYDSTKPSIAVLSLTQLAVKGKRDMWRGSDGGACNITTAQIASHVTRDFADYVTQLLHLSKAVNEDVQGRLQTNAKGAQLETSTLGSESSSILQGNANGRTNSQEWNAAVGRAAESSRVHNVSTVQGRGFLESVTVTLIDTERVGAKIVVKEKETSRLELLKPFCSFAVVIPNLLRDQQVHVQGVGEMSLFKVHLLPSVLHVIHPGSGKPNPGVPVKPSTASPPCNGGRRGKVLAMNVPTFLASSETTPTEGKRPTFRHIPPEEGAAAGKGSLCDRKPLQLVYDGTFTVHQLDVSAKHSGSNYARLLGKELTGCAESRIESVASRECVQTEALTETISERLKVRLRYKAKRAKERAKRSRYPAPPDYTEQLYLHSTASFFAHQLQLHYVAECAVEPIPPVSGPRSETSAPPNQNIQKTKIFSANISSVALVAQFASQFNACGHQTNLHMIVRNVVFDLPYCLRAAEMLHPQVNALVSSWREAVKAITKSMRRDGGGNTKSTSAAANRYSFSFTDNEMGRVQRSSAVTLQVQATSITGYIGLPQGVVQKFLLPQISCFTKSSSNGRVDLKLHLHPFTITDHNTPQESYRVVLPHVYVLYGHDPIKMLCSVTMGTIAITITPFFINHILMTYSKFINDVLVVVSSPPSNEDSVGSPASASPSANGGDGPLRREDSVRYASGGAGVMCDDFNHDTHTGGAPHHDGLRSGRARDAGKGGGGEANLLRGGSEATMIFSAASTRNDSHGSFEEQRPAEEHGSSHYSVGIPRRRRRSFLFLLQGVRLSYLTSMTTLRFTIRSLNATADTTEGSSQHTLHWVVNVTDVQAALVDRDDHDQMVATYKNLSSANNRASTAVVDVAQAETATFSNGRGVETANTMKAAHPLGGFLWGSVGLSLTLSSGKVDDNRFTRTLQNSTYLGNYSEELQQALIESFTNSASKWELSIYEPLVIMRVGLDALLKQCVRETQEDVREMKRVSYEESLTAKLQLHRLKRFQRLQTEKKRIDRLLRQAQKERQQKLRSMTKRVVHDMAHRRGGLSIEGTQTSDAVLDFFSSVKSHMVVATVTRFMVVVPFGDAPFRRILEALPDTFACGMTDRHIHTASCLNRRKFIPSYALKLKVSCVSFACNLEVVKRLVPVLLANPYSHRSLSDSVYTTGGSADQDYSTTVLFIGRLSASDSHIFFTDGSPLRGEMTLNQVLRTTSVLGGQGILTSYAADEHERSLNRFAIASIEAPLRVERKSNMMTVGVVVDVSEPKGFISSLFLGILREFSLEHPTTKLGMHIQPRRRSVQHTAQAEQPRKSSGDGSQHVLYSEEVQEPTPKDAMSLHLDITGRIQASELAVYCYSNPERFSTVNTAQSAGGAGSGGGGGYADPRGLLATKLSSTQRRVGFNTASTTTRSSRWQTPKDATADPSVQPGISGSTRGRYLIMSLPLPGVTVRAVVRRRRGEDVDDVAVVRAELCAGTMELSPYIAALAQEVEMCTGAYVQQRTERNKRILAFVQEMEEQVSQLGVPLHCALAEVLLPMPRAFAGALAREEMNSIAQLRRTRAQSGAGCAAAGDDRASCVLLPPKRRVRGFTAVHLTISDFRLVFNTDPAASTCFTVYLDKGGTIDFIFKHFIRSDAAVRFLNKFPDVSLTVALHRLRAECQTKLEVRSLELFLPEADLSFSRRSGSIGVVDNIAAYFPFNVEGMEPNLTVRLLHVAQLFLVVDMWSSTISETLRSVRHLFALGAAGDDIAKHMARTQLGRQMAKGNNALREMQATTTDRRTIIFIGLSHALCFCDIGAGSSHNFTVGEGYLVAEATTRVTGCSTSLLISRLTNTSIRSEGVLSGGMLIGGIFVKGFIIQNAEDAETFVRTPEQRTFRETLLVQQVHVNFKERQLKDVFECKIEEFSGNSMDGIGEEDYTTTDLDLALHRSTLGVTPSTVPAVLGVVRNISAIVAEQRRVSNAKLEGSFLCSQPPRGVMKRPDSAAAAELGELGRVPWPGLKHSEGSETSRSSTCTQPARRCIPYFGNKFLRVPCGEIRIMVDDTTVLLGAISSGEATAGCVVASFAKGRLSFAECPCDDYQAAKKILAIETHKAEFYRPGTPRVVVIGFQGVNHFEFYTRQVLGSPEVGFTLTLRQTNPWTGNPRFRDFEEMIQLIKSFTDKKNADVIKHFGHADARMFDVDMSGSPLRRESGPKGLSAGMMDLESQTSGVESKVASPTAESVGVMARTDERRLKALRSSKFSPQLRFGGDVSVNTEVILNWLGVTEKMLPHVVHTALCDKLEKLLSSLSTLASERVRPCKSKSAQASANPPSPRPAKQRAPDDH</sequence>
<feature type="region of interest" description="Disordered" evidence="1">
    <location>
        <begin position="1729"/>
        <end position="1825"/>
    </location>
</feature>
<feature type="compositionally biased region" description="Polar residues" evidence="1">
    <location>
        <begin position="1729"/>
        <end position="1751"/>
    </location>
</feature>
<feature type="compositionally biased region" description="Polar residues" evidence="1">
    <location>
        <begin position="1700"/>
        <end position="1713"/>
    </location>
</feature>
<name>A0A0N1PEQ2_LEPSE</name>
<feature type="region of interest" description="Disordered" evidence="1">
    <location>
        <begin position="152"/>
        <end position="226"/>
    </location>
</feature>
<dbReference type="GO" id="GO:0006113">
    <property type="term" value="P:fermentation"/>
    <property type="evidence" value="ECO:0007669"/>
    <property type="project" value="InterPro"/>
</dbReference>
<feature type="region of interest" description="Disordered" evidence="1">
    <location>
        <begin position="316"/>
        <end position="348"/>
    </location>
</feature>
<feature type="compositionally biased region" description="Pro residues" evidence="1">
    <location>
        <begin position="1776"/>
        <end position="1788"/>
    </location>
</feature>
<organism evidence="3 4">
    <name type="scientific">Leptomonas seymouri</name>
    <dbReference type="NCBI Taxonomy" id="5684"/>
    <lineage>
        <taxon>Eukaryota</taxon>
        <taxon>Discoba</taxon>
        <taxon>Euglenozoa</taxon>
        <taxon>Kinetoplastea</taxon>
        <taxon>Metakinetoplastina</taxon>
        <taxon>Trypanosomatida</taxon>
        <taxon>Trypanosomatidae</taxon>
        <taxon>Leishmaniinae</taxon>
        <taxon>Leptomonas</taxon>
    </lineage>
</organism>
<comment type="caution">
    <text evidence="3">The sequence shown here is derived from an EMBL/GenBank/DDBJ whole genome shotgun (WGS) entry which is preliminary data.</text>
</comment>
<feature type="region of interest" description="Disordered" evidence="1">
    <location>
        <begin position="2321"/>
        <end position="2342"/>
    </location>
</feature>
<keyword evidence="2" id="KW-0472">Membrane</keyword>
<feature type="compositionally biased region" description="Basic and acidic residues" evidence="1">
    <location>
        <begin position="2802"/>
        <end position="2825"/>
    </location>
</feature>
<evidence type="ECO:0000313" key="3">
    <source>
        <dbReference type="EMBL" id="KPI89333.1"/>
    </source>
</evidence>
<reference evidence="3 4" key="1">
    <citation type="journal article" date="2015" name="PLoS Pathog.">
        <title>Leptomonas seymouri: Adaptations to the Dixenous Life Cycle Analyzed by Genome Sequencing, Transcriptome Profiling and Co-infection with Leishmania donovani.</title>
        <authorList>
            <person name="Kraeva N."/>
            <person name="Butenko A."/>
            <person name="Hlavacova J."/>
            <person name="Kostygov A."/>
            <person name="Myskova J."/>
            <person name="Grybchuk D."/>
            <person name="Lestinova T."/>
            <person name="Votypka J."/>
            <person name="Volf P."/>
            <person name="Opperdoes F."/>
            <person name="Flegontov P."/>
            <person name="Lukes J."/>
            <person name="Yurchenko V."/>
        </authorList>
    </citation>
    <scope>NUCLEOTIDE SEQUENCE [LARGE SCALE GENOMIC DNA]</scope>
    <source>
        <strain evidence="3 4">ATCC 30220</strain>
    </source>
</reference>
<evidence type="ECO:0000256" key="1">
    <source>
        <dbReference type="SAM" id="MobiDB-lite"/>
    </source>
</evidence>
<keyword evidence="2" id="KW-1133">Transmembrane helix</keyword>
<feature type="compositionally biased region" description="Low complexity" evidence="1">
    <location>
        <begin position="1815"/>
        <end position="1825"/>
    </location>
</feature>
<keyword evidence="4" id="KW-1185">Reference proteome</keyword>
<feature type="region of interest" description="Disordered" evidence="1">
    <location>
        <begin position="2849"/>
        <end position="2874"/>
    </location>
</feature>
<feature type="region of interest" description="Disordered" evidence="1">
    <location>
        <begin position="1264"/>
        <end position="1306"/>
    </location>
</feature>
<feature type="region of interest" description="Disordered" evidence="1">
    <location>
        <begin position="3497"/>
        <end position="3526"/>
    </location>
</feature>
<feature type="region of interest" description="Disordered" evidence="1">
    <location>
        <begin position="4391"/>
        <end position="4421"/>
    </location>
</feature>
<dbReference type="PANTHER" id="PTHR32085">
    <property type="entry name" value="PROTEIN CSF1"/>
    <property type="match status" value="1"/>
</dbReference>
<feature type="compositionally biased region" description="Polar residues" evidence="1">
    <location>
        <begin position="1543"/>
        <end position="1563"/>
    </location>
</feature>
<feature type="compositionally biased region" description="Polar residues" evidence="1">
    <location>
        <begin position="216"/>
        <end position="226"/>
    </location>
</feature>
<feature type="compositionally biased region" description="Gly residues" evidence="1">
    <location>
        <begin position="1805"/>
        <end position="1814"/>
    </location>
</feature>
<dbReference type="EMBL" id="LJSK01000026">
    <property type="protein sequence ID" value="KPI89333.1"/>
    <property type="molecule type" value="Genomic_DNA"/>
</dbReference>
<dbReference type="Proteomes" id="UP000038009">
    <property type="component" value="Unassembled WGS sequence"/>
</dbReference>
<feature type="compositionally biased region" description="Polar residues" evidence="1">
    <location>
        <begin position="3497"/>
        <end position="3512"/>
    </location>
</feature>
<dbReference type="VEuPathDB" id="TriTrypDB:Lsey_0026_0290"/>
<proteinExistence type="predicted"/>
<dbReference type="OrthoDB" id="10051416at2759"/>
<evidence type="ECO:0008006" key="5">
    <source>
        <dbReference type="Google" id="ProtNLM"/>
    </source>
</evidence>
<feature type="region of interest" description="Disordered" evidence="1">
    <location>
        <begin position="2802"/>
        <end position="2835"/>
    </location>
</feature>
<evidence type="ECO:0000256" key="2">
    <source>
        <dbReference type="SAM" id="Phobius"/>
    </source>
</evidence>
<dbReference type="InterPro" id="IPR029636">
    <property type="entry name" value="Csf1"/>
</dbReference>
<gene>
    <name evidence="3" type="ORF">ABL78_1562</name>
</gene>
<feature type="region of interest" description="Disordered" evidence="1">
    <location>
        <begin position="1529"/>
        <end position="1572"/>
    </location>
</feature>
<feature type="region of interest" description="Disordered" evidence="1">
    <location>
        <begin position="1653"/>
        <end position="1713"/>
    </location>
</feature>
<feature type="compositionally biased region" description="Low complexity" evidence="1">
    <location>
        <begin position="2765"/>
        <end position="2775"/>
    </location>
</feature>
<feature type="region of interest" description="Disordered" evidence="1">
    <location>
        <begin position="1176"/>
        <end position="1196"/>
    </location>
</feature>
<feature type="compositionally biased region" description="Basic and acidic residues" evidence="1">
    <location>
        <begin position="2852"/>
        <end position="2869"/>
    </location>
</feature>
<feature type="compositionally biased region" description="Basic and acidic residues" evidence="1">
    <location>
        <begin position="1682"/>
        <end position="1694"/>
    </location>
</feature>
<dbReference type="GO" id="GO:0016020">
    <property type="term" value="C:membrane"/>
    <property type="evidence" value="ECO:0007669"/>
    <property type="project" value="InterPro"/>
</dbReference>
<keyword evidence="2" id="KW-0812">Transmembrane</keyword>
<feature type="transmembrane region" description="Helical" evidence="2">
    <location>
        <begin position="12"/>
        <end position="37"/>
    </location>
</feature>
<dbReference type="OMA" id="PRPNAGF"/>
<evidence type="ECO:0000313" key="4">
    <source>
        <dbReference type="Proteomes" id="UP000038009"/>
    </source>
</evidence>
<feature type="compositionally biased region" description="Low complexity" evidence="1">
    <location>
        <begin position="1281"/>
        <end position="1296"/>
    </location>
</feature>
<feature type="region of interest" description="Disordered" evidence="1">
    <location>
        <begin position="3387"/>
        <end position="3417"/>
    </location>
</feature>
<protein>
    <recommendedName>
        <fullName evidence="5">Fragile site-associated protein C-terminal domain-containing protein</fullName>
    </recommendedName>
</protein>